<evidence type="ECO:0000313" key="1">
    <source>
        <dbReference type="EMBL" id="KAF9645412.1"/>
    </source>
</evidence>
<dbReference type="Proteomes" id="UP000886501">
    <property type="component" value="Unassembled WGS sequence"/>
</dbReference>
<organism evidence="1 2">
    <name type="scientific">Thelephora ganbajun</name>
    <name type="common">Ganba fungus</name>
    <dbReference type="NCBI Taxonomy" id="370292"/>
    <lineage>
        <taxon>Eukaryota</taxon>
        <taxon>Fungi</taxon>
        <taxon>Dikarya</taxon>
        <taxon>Basidiomycota</taxon>
        <taxon>Agaricomycotina</taxon>
        <taxon>Agaricomycetes</taxon>
        <taxon>Thelephorales</taxon>
        <taxon>Thelephoraceae</taxon>
        <taxon>Thelephora</taxon>
    </lineage>
</organism>
<proteinExistence type="predicted"/>
<accession>A0ACB6Z7A6</accession>
<evidence type="ECO:0000313" key="2">
    <source>
        <dbReference type="Proteomes" id="UP000886501"/>
    </source>
</evidence>
<name>A0ACB6Z7A6_THEGA</name>
<protein>
    <submittedName>
        <fullName evidence="1">Uncharacterized protein</fullName>
    </submittedName>
</protein>
<dbReference type="EMBL" id="MU118091">
    <property type="protein sequence ID" value="KAF9645412.1"/>
    <property type="molecule type" value="Genomic_DNA"/>
</dbReference>
<sequence>MPRAHTNGYMTFPWGLKIDIQSVGSLKHTWSNKVMAEAISAYVRGSTFLPNLPPLPVATVTWYQAWDPSGQEVDSMQLLLQPDDSSDSQVFRLQVTDVPEVLSIVTMPQPGSLPLSYTSTELTLPFCGPGADFKHGHQKMTWKAHNANNLFKFVDFAGGVTLYQEVNMTGVVWVNGSSRAIAGGVGVVEVYHR</sequence>
<gene>
    <name evidence="1" type="ORF">BDM02DRAFT_3120238</name>
</gene>
<keyword evidence="2" id="KW-1185">Reference proteome</keyword>
<reference evidence="1" key="1">
    <citation type="submission" date="2019-10" db="EMBL/GenBank/DDBJ databases">
        <authorList>
            <consortium name="DOE Joint Genome Institute"/>
            <person name="Kuo A."/>
            <person name="Miyauchi S."/>
            <person name="Kiss E."/>
            <person name="Drula E."/>
            <person name="Kohler A."/>
            <person name="Sanchez-Garcia M."/>
            <person name="Andreopoulos B."/>
            <person name="Barry K.W."/>
            <person name="Bonito G."/>
            <person name="Buee M."/>
            <person name="Carver A."/>
            <person name="Chen C."/>
            <person name="Cichocki N."/>
            <person name="Clum A."/>
            <person name="Culley D."/>
            <person name="Crous P.W."/>
            <person name="Fauchery L."/>
            <person name="Girlanda M."/>
            <person name="Hayes R."/>
            <person name="Keri Z."/>
            <person name="Labutti K."/>
            <person name="Lipzen A."/>
            <person name="Lombard V."/>
            <person name="Magnuson J."/>
            <person name="Maillard F."/>
            <person name="Morin E."/>
            <person name="Murat C."/>
            <person name="Nolan M."/>
            <person name="Ohm R."/>
            <person name="Pangilinan J."/>
            <person name="Pereira M."/>
            <person name="Perotto S."/>
            <person name="Peter M."/>
            <person name="Riley R."/>
            <person name="Sitrit Y."/>
            <person name="Stielow B."/>
            <person name="Szollosi G."/>
            <person name="Zifcakova L."/>
            <person name="Stursova M."/>
            <person name="Spatafora J.W."/>
            <person name="Tedersoo L."/>
            <person name="Vaario L.-M."/>
            <person name="Yamada A."/>
            <person name="Yan M."/>
            <person name="Wang P."/>
            <person name="Xu J."/>
            <person name="Bruns T."/>
            <person name="Baldrian P."/>
            <person name="Vilgalys R."/>
            <person name="Henrissat B."/>
            <person name="Grigoriev I.V."/>
            <person name="Hibbett D."/>
            <person name="Nagy L.G."/>
            <person name="Martin F.M."/>
        </authorList>
    </citation>
    <scope>NUCLEOTIDE SEQUENCE</scope>
    <source>
        <strain evidence="1">P2</strain>
    </source>
</reference>
<comment type="caution">
    <text evidence="1">The sequence shown here is derived from an EMBL/GenBank/DDBJ whole genome shotgun (WGS) entry which is preliminary data.</text>
</comment>
<reference evidence="1" key="2">
    <citation type="journal article" date="2020" name="Nat. Commun.">
        <title>Large-scale genome sequencing of mycorrhizal fungi provides insights into the early evolution of symbiotic traits.</title>
        <authorList>
            <person name="Miyauchi S."/>
            <person name="Kiss E."/>
            <person name="Kuo A."/>
            <person name="Drula E."/>
            <person name="Kohler A."/>
            <person name="Sanchez-Garcia M."/>
            <person name="Morin E."/>
            <person name="Andreopoulos B."/>
            <person name="Barry K.W."/>
            <person name="Bonito G."/>
            <person name="Buee M."/>
            <person name="Carver A."/>
            <person name="Chen C."/>
            <person name="Cichocki N."/>
            <person name="Clum A."/>
            <person name="Culley D."/>
            <person name="Crous P.W."/>
            <person name="Fauchery L."/>
            <person name="Girlanda M."/>
            <person name="Hayes R.D."/>
            <person name="Keri Z."/>
            <person name="LaButti K."/>
            <person name="Lipzen A."/>
            <person name="Lombard V."/>
            <person name="Magnuson J."/>
            <person name="Maillard F."/>
            <person name="Murat C."/>
            <person name="Nolan M."/>
            <person name="Ohm R.A."/>
            <person name="Pangilinan J."/>
            <person name="Pereira M.F."/>
            <person name="Perotto S."/>
            <person name="Peter M."/>
            <person name="Pfister S."/>
            <person name="Riley R."/>
            <person name="Sitrit Y."/>
            <person name="Stielow J.B."/>
            <person name="Szollosi G."/>
            <person name="Zifcakova L."/>
            <person name="Stursova M."/>
            <person name="Spatafora J.W."/>
            <person name="Tedersoo L."/>
            <person name="Vaario L.M."/>
            <person name="Yamada A."/>
            <person name="Yan M."/>
            <person name="Wang P."/>
            <person name="Xu J."/>
            <person name="Bruns T."/>
            <person name="Baldrian P."/>
            <person name="Vilgalys R."/>
            <person name="Dunand C."/>
            <person name="Henrissat B."/>
            <person name="Grigoriev I.V."/>
            <person name="Hibbett D."/>
            <person name="Nagy L.G."/>
            <person name="Martin F.M."/>
        </authorList>
    </citation>
    <scope>NUCLEOTIDE SEQUENCE</scope>
    <source>
        <strain evidence="1">P2</strain>
    </source>
</reference>